<feature type="region of interest" description="Disordered" evidence="1">
    <location>
        <begin position="148"/>
        <end position="175"/>
    </location>
</feature>
<evidence type="ECO:0000256" key="1">
    <source>
        <dbReference type="SAM" id="MobiDB-lite"/>
    </source>
</evidence>
<dbReference type="EMBL" id="CYKH01000083">
    <property type="protein sequence ID" value="CUE70571.1"/>
    <property type="molecule type" value="Genomic_DNA"/>
</dbReference>
<organism evidence="2 3">
    <name type="scientific">Bodo saltans</name>
    <name type="common">Flagellated protozoan</name>
    <dbReference type="NCBI Taxonomy" id="75058"/>
    <lineage>
        <taxon>Eukaryota</taxon>
        <taxon>Discoba</taxon>
        <taxon>Euglenozoa</taxon>
        <taxon>Kinetoplastea</taxon>
        <taxon>Metakinetoplastina</taxon>
        <taxon>Eubodonida</taxon>
        <taxon>Bodonidae</taxon>
        <taxon>Bodo</taxon>
    </lineage>
</organism>
<feature type="compositionally biased region" description="Low complexity" evidence="1">
    <location>
        <begin position="151"/>
        <end position="169"/>
    </location>
</feature>
<dbReference type="VEuPathDB" id="TriTrypDB:BSAL_52495"/>
<dbReference type="Proteomes" id="UP000051952">
    <property type="component" value="Unassembled WGS sequence"/>
</dbReference>
<dbReference type="GO" id="GO:0003824">
    <property type="term" value="F:catalytic activity"/>
    <property type="evidence" value="ECO:0007669"/>
    <property type="project" value="InterPro"/>
</dbReference>
<evidence type="ECO:0000313" key="2">
    <source>
        <dbReference type="EMBL" id="CUE70571.1"/>
    </source>
</evidence>
<dbReference type="InterPro" id="IPR016193">
    <property type="entry name" value="Cytidine_deaminase-like"/>
</dbReference>
<proteinExistence type="predicted"/>
<gene>
    <name evidence="2" type="ORF">BSAL_52495</name>
</gene>
<dbReference type="OMA" id="QLQVAPF"/>
<reference evidence="3" key="1">
    <citation type="submission" date="2015-09" db="EMBL/GenBank/DDBJ databases">
        <authorList>
            <consortium name="Pathogen Informatics"/>
        </authorList>
    </citation>
    <scope>NUCLEOTIDE SEQUENCE [LARGE SCALE GENOMIC DNA]</scope>
    <source>
        <strain evidence="3">Lake Konstanz</strain>
    </source>
</reference>
<keyword evidence="3" id="KW-1185">Reference proteome</keyword>
<dbReference type="Pfam" id="PF14421">
    <property type="entry name" value="LmjF365940-deam"/>
    <property type="match status" value="2"/>
</dbReference>
<dbReference type="OrthoDB" id="270344at2759"/>
<evidence type="ECO:0000313" key="3">
    <source>
        <dbReference type="Proteomes" id="UP000051952"/>
    </source>
</evidence>
<dbReference type="InterPro" id="IPR032723">
    <property type="entry name" value="Deaminase_LmjF365940"/>
</dbReference>
<dbReference type="Gene3D" id="3.40.140.10">
    <property type="entry name" value="Cytidine Deaminase, domain 2"/>
    <property type="match status" value="1"/>
</dbReference>
<dbReference type="SUPFAM" id="SSF53927">
    <property type="entry name" value="Cytidine deaminase-like"/>
    <property type="match status" value="1"/>
</dbReference>
<sequence>MQVHTIREFKERATPLAFALTTFPGVSEDKVLELLLNYRLETIDQLLELKPKVFYGMKLTPKILDAMERIRLRYEPEREAYRTIDLSKLPASNFFKKVVKITLDFRGSNAHKSWRKQDATRPIVTSLITYVDSTTCFCQAHGTISASQTPSLGPMGRGSSSLSSPQRQGSTGGTSHYIDASAAAGAYPENSWCRCPRKWELAVNYELSTPSGSRCSEQNCLGKLAAMGLATCNLREIFVHGDMHNNEDPNPLFPCGVCENMLRRITHDVQKEYGGDVTLYMFDQVREPKKLVCIPVQEISHREGSNFKRFIQEDLRSGEDDKFLNSSIS</sequence>
<accession>A0A0S4IPY9</accession>
<name>A0A0S4IPY9_BODSA</name>
<dbReference type="AlphaFoldDB" id="A0A0S4IPY9"/>
<protein>
    <submittedName>
        <fullName evidence="2">CDD/CDA-like deaminase, putative</fullName>
    </submittedName>
</protein>